<dbReference type="Proteomes" id="UP001465668">
    <property type="component" value="Unassembled WGS sequence"/>
</dbReference>
<name>A0ABR2XNE5_9PEZI</name>
<keyword evidence="2" id="KW-1185">Reference proteome</keyword>
<gene>
    <name evidence="1" type="ORF">SCAR479_08185</name>
</gene>
<comment type="caution">
    <text evidence="1">The sequence shown here is derived from an EMBL/GenBank/DDBJ whole genome shotgun (WGS) entry which is preliminary data.</text>
</comment>
<evidence type="ECO:0000313" key="2">
    <source>
        <dbReference type="Proteomes" id="UP001465668"/>
    </source>
</evidence>
<protein>
    <submittedName>
        <fullName evidence="1">Uncharacterized protein</fullName>
    </submittedName>
</protein>
<evidence type="ECO:0000313" key="1">
    <source>
        <dbReference type="EMBL" id="KAK9775209.1"/>
    </source>
</evidence>
<accession>A0ABR2XNE5</accession>
<reference evidence="1 2" key="1">
    <citation type="submission" date="2024-02" db="EMBL/GenBank/DDBJ databases">
        <title>First draft genome assembly of two strains of Seiridium cardinale.</title>
        <authorList>
            <person name="Emiliani G."/>
            <person name="Scali E."/>
        </authorList>
    </citation>
    <scope>NUCLEOTIDE SEQUENCE [LARGE SCALE GENOMIC DNA]</scope>
    <source>
        <strain evidence="1 2">BM-138-000479</strain>
    </source>
</reference>
<sequence length="95" mass="10675">MKAEEEEPDVLIRIRLVIASMTAVAHAPESNAAVCTLQPRFASACSHEQQTLDQGLPSYRFSVPNQLTPDQFLPCLQETHRTQPAAQVRIEWSWS</sequence>
<dbReference type="EMBL" id="JARVKM010000036">
    <property type="protein sequence ID" value="KAK9775209.1"/>
    <property type="molecule type" value="Genomic_DNA"/>
</dbReference>
<organism evidence="1 2">
    <name type="scientific">Seiridium cardinale</name>
    <dbReference type="NCBI Taxonomy" id="138064"/>
    <lineage>
        <taxon>Eukaryota</taxon>
        <taxon>Fungi</taxon>
        <taxon>Dikarya</taxon>
        <taxon>Ascomycota</taxon>
        <taxon>Pezizomycotina</taxon>
        <taxon>Sordariomycetes</taxon>
        <taxon>Xylariomycetidae</taxon>
        <taxon>Amphisphaeriales</taxon>
        <taxon>Sporocadaceae</taxon>
        <taxon>Seiridium</taxon>
    </lineage>
</organism>
<proteinExistence type="predicted"/>